<accession>A0ACB8SJT1</accession>
<dbReference type="EMBL" id="MU277259">
    <property type="protein sequence ID" value="KAI0056698.1"/>
    <property type="molecule type" value="Genomic_DNA"/>
</dbReference>
<keyword evidence="2" id="KW-1185">Reference proteome</keyword>
<protein>
    <submittedName>
        <fullName evidence="1">Uncharacterized protein</fullName>
    </submittedName>
</protein>
<gene>
    <name evidence="1" type="ORF">BV25DRAFT_1842116</name>
</gene>
<name>A0ACB8SJT1_9AGAM</name>
<reference evidence="1" key="1">
    <citation type="submission" date="2021-03" db="EMBL/GenBank/DDBJ databases">
        <authorList>
            <consortium name="DOE Joint Genome Institute"/>
            <person name="Ahrendt S."/>
            <person name="Looney B.P."/>
            <person name="Miyauchi S."/>
            <person name="Morin E."/>
            <person name="Drula E."/>
            <person name="Courty P.E."/>
            <person name="Chicoki N."/>
            <person name="Fauchery L."/>
            <person name="Kohler A."/>
            <person name="Kuo A."/>
            <person name="Labutti K."/>
            <person name="Pangilinan J."/>
            <person name="Lipzen A."/>
            <person name="Riley R."/>
            <person name="Andreopoulos W."/>
            <person name="He G."/>
            <person name="Johnson J."/>
            <person name="Barry K.W."/>
            <person name="Grigoriev I.V."/>
            <person name="Nagy L."/>
            <person name="Hibbett D."/>
            <person name="Henrissat B."/>
            <person name="Matheny P.B."/>
            <person name="Labbe J."/>
            <person name="Martin F."/>
        </authorList>
    </citation>
    <scope>NUCLEOTIDE SEQUENCE</scope>
    <source>
        <strain evidence="1">HHB10654</strain>
    </source>
</reference>
<reference evidence="1" key="2">
    <citation type="journal article" date="2022" name="New Phytol.">
        <title>Evolutionary transition to the ectomycorrhizal habit in the genomes of a hyperdiverse lineage of mushroom-forming fungi.</title>
        <authorList>
            <person name="Looney B."/>
            <person name="Miyauchi S."/>
            <person name="Morin E."/>
            <person name="Drula E."/>
            <person name="Courty P.E."/>
            <person name="Kohler A."/>
            <person name="Kuo A."/>
            <person name="LaButti K."/>
            <person name="Pangilinan J."/>
            <person name="Lipzen A."/>
            <person name="Riley R."/>
            <person name="Andreopoulos W."/>
            <person name="He G."/>
            <person name="Johnson J."/>
            <person name="Nolan M."/>
            <person name="Tritt A."/>
            <person name="Barry K.W."/>
            <person name="Grigoriev I.V."/>
            <person name="Nagy L.G."/>
            <person name="Hibbett D."/>
            <person name="Henrissat B."/>
            <person name="Matheny P.B."/>
            <person name="Labbe J."/>
            <person name="Martin F.M."/>
        </authorList>
    </citation>
    <scope>NUCLEOTIDE SEQUENCE</scope>
    <source>
        <strain evidence="1">HHB10654</strain>
    </source>
</reference>
<evidence type="ECO:0000313" key="2">
    <source>
        <dbReference type="Proteomes" id="UP000814140"/>
    </source>
</evidence>
<organism evidence="1 2">
    <name type="scientific">Artomyces pyxidatus</name>
    <dbReference type="NCBI Taxonomy" id="48021"/>
    <lineage>
        <taxon>Eukaryota</taxon>
        <taxon>Fungi</taxon>
        <taxon>Dikarya</taxon>
        <taxon>Basidiomycota</taxon>
        <taxon>Agaricomycotina</taxon>
        <taxon>Agaricomycetes</taxon>
        <taxon>Russulales</taxon>
        <taxon>Auriscalpiaceae</taxon>
        <taxon>Artomyces</taxon>
    </lineage>
</organism>
<dbReference type="Proteomes" id="UP000814140">
    <property type="component" value="Unassembled WGS sequence"/>
</dbReference>
<evidence type="ECO:0000313" key="1">
    <source>
        <dbReference type="EMBL" id="KAI0056698.1"/>
    </source>
</evidence>
<comment type="caution">
    <text evidence="1">The sequence shown here is derived from an EMBL/GenBank/DDBJ whole genome shotgun (WGS) entry which is preliminary data.</text>
</comment>
<sequence>MVEEERRTGEHGVGRCGIGRASVEFLTIKISMLTANRSGNMRQMMITSRGTASEIFRASQRAAEAEYQGKRIEWEMAFVMTRNEMQTFWAELAYRCTKQQPYTNHPRTSNTAQTRMQLWTMDPDQNRKEINTPNARSSSSKQTTLKDFGFPHPLGRYKLPGSTDDAATMEAAPKKGSVSNKQKTTVATAFSTEKTITFSGMSSSLESVNRDLLERLSDNEEEQRVIKPKTKPKARPVFTGGKSKQNALDISEDDEGGASSPREVSPLAKNAPEPTHQSQPPLPAGAKKTKKDASKGKAPKESSPGKRKQHQPPPPELETPDNQGEEETGGVNLTAFDKLTRISAATNHRDFFLASLGDRGFLHKSDEEETDEEQQPVQVAAPAPTDYRVVVTAKEQYRTQVSTAGQEAFCGYAFDRIVGEGDKEPPARYKYGTQNSRPLKMASAKILAHSFVVDGRLMKDHPIPIAASRKQLDFTLLQKDKDKIQTASWLKPPPGVVFEQPLALSGQHRREGIRIFSEDGYSALVTKRRQVASVEKRIGKKAKPTTDDMELINRVKDELATIEKEYIEMTIWVVAVYDIGKASVHHFIRAHHLRDDILRHLGTNEILYHLPASQNELMVNKIFELQKTIKRKGVDIPTYMKDPKAMQDFVSQKGTNKSRDGLDNILGAPDYVEMLVGLAEYGKHFYGWEYFNPKFWAEVLKGTFGSMVVEAVEMAELPWRAILRVPRSEHSQEILDAASVFLADPSTTRERAAKAMEILLDIAYQPRAPPQPIPEDPTVELPPPLHDFRVVDHELYSDLAAAYQNHYQDCALAFLTHSELDEEEEAQWQAYRTAVLTALASWRERALPHIPPEDTGLLDIVNRAGHTTNFVFDNFHHLHLLKRVPFLNKYFIEDLKTILSGCKEGLREVFRWVDGSADIQLVTLNRNSLMDYSRISHHAFQKAGLSRVRIQYRARLNTASQFFCSLLKYADVELKHLSAHLSDPMNGFMETTRLTAKEDLAAYLVEEAPSPYFRRLLGPAAQGRSVEWYTAAIACMIQAHARATRPDVVGNATGASRKSNTASKPTKKVTRSTTKKPPVERSDSSTEDGYDPNKFDKILPDRTDPAHYVPRPPPHRELSLGDAQRYFVLSMPLGAAWRWDSNTKPGGKDAILIARYVTASALQTLDRHLKLRKQPYIDDMFADLTQAVNYLVKDKSKRWESWIDFVFRLRKQKDPGFAGIEFVAPEDMPLLTVEAADTHYAEASRRLIIASRVQAAYNSVTKNTDAKPLWVDIVDKDAGYTAIKLARQKDADNRNAQPGNEKLPTQYVTFEAHCAGLMAATAAYNNILRRREHLVNGTDVVFNAKNVPSNYFKVFDREHIIVDRKTDYNTSSDAGSDGDDEEDAEDAEDAIVRNLHMRGVHLGETTPPPPPADGKKADGKRMMTQDDNDHMDVEDPPNSPGARSEQQTSGTQDVDMEDGAGTQPSHPVPATRSKRGPSSPPKDQDRRRRQRLDQATAGSSKASLIYIFTRSASAVFQRVSESRSASAGPFASQTIDTPAQSSRETSPDLPLALLNKKPASPPNSSEGGESLEEMDWESDKEVDKELDEVEDEVEDEELDEELAEVEAEEE</sequence>
<proteinExistence type="predicted"/>